<keyword evidence="4" id="KW-1185">Reference proteome</keyword>
<dbReference type="PANTHER" id="PTHR43392:SF2">
    <property type="entry name" value="AAA-TYPE ATPASE FAMILY PROTEIN _ ANKYRIN REPEAT FAMILY PROTEIN"/>
    <property type="match status" value="1"/>
</dbReference>
<dbReference type="GO" id="GO:0005524">
    <property type="term" value="F:ATP binding"/>
    <property type="evidence" value="ECO:0007669"/>
    <property type="project" value="UniProtKB-KW"/>
</dbReference>
<evidence type="ECO:0000313" key="4">
    <source>
        <dbReference type="Proteomes" id="UP000631114"/>
    </source>
</evidence>
<dbReference type="InterPro" id="IPR027417">
    <property type="entry name" value="P-loop_NTPase"/>
</dbReference>
<evidence type="ECO:0000256" key="2">
    <source>
        <dbReference type="ARBA" id="ARBA00022840"/>
    </source>
</evidence>
<reference evidence="3 4" key="1">
    <citation type="submission" date="2020-10" db="EMBL/GenBank/DDBJ databases">
        <title>The Coptis chinensis genome and diversification of protoberbering-type alkaloids.</title>
        <authorList>
            <person name="Wang B."/>
            <person name="Shu S."/>
            <person name="Song C."/>
            <person name="Liu Y."/>
        </authorList>
    </citation>
    <scope>NUCLEOTIDE SEQUENCE [LARGE SCALE GENOMIC DNA]</scope>
    <source>
        <strain evidence="3">HL-2020</strain>
        <tissue evidence="3">Leaf</tissue>
    </source>
</reference>
<evidence type="ECO:0000313" key="3">
    <source>
        <dbReference type="EMBL" id="KAF9612476.1"/>
    </source>
</evidence>
<accession>A0A835M6H0</accession>
<protein>
    <submittedName>
        <fullName evidence="3">Uncharacterized protein</fullName>
    </submittedName>
</protein>
<dbReference type="InterPro" id="IPR050773">
    <property type="entry name" value="CbxX/CfxQ_RuBisCO_ESX"/>
</dbReference>
<evidence type="ECO:0000256" key="1">
    <source>
        <dbReference type="ARBA" id="ARBA00022741"/>
    </source>
</evidence>
<sequence length="145" mass="16572">MSVMDRGEILVILAGYSEPMKRVISSNKGFSRRVTKFFDFNDFSSEEIAQIVHLKMNKQAEESHMYGFKLHPSCSVDAITKLIEVETTEEQRNIMNGGVADQLLVNARENFDEVLDCDIIKVDDILTITLKDLERGLRSLNRCKK</sequence>
<dbReference type="SUPFAM" id="SSF52540">
    <property type="entry name" value="P-loop containing nucleoside triphosphate hydrolases"/>
    <property type="match status" value="1"/>
</dbReference>
<name>A0A835M6H0_9MAGN</name>
<proteinExistence type="predicted"/>
<dbReference type="PANTHER" id="PTHR43392">
    <property type="entry name" value="AAA-TYPE ATPASE FAMILY PROTEIN / ANKYRIN REPEAT FAMILY PROTEIN"/>
    <property type="match status" value="1"/>
</dbReference>
<dbReference type="Proteomes" id="UP000631114">
    <property type="component" value="Unassembled WGS sequence"/>
</dbReference>
<dbReference type="InterPro" id="IPR000641">
    <property type="entry name" value="CbxX/CfxQ"/>
</dbReference>
<keyword evidence="2" id="KW-0067">ATP-binding</keyword>
<dbReference type="AlphaFoldDB" id="A0A835M6H0"/>
<dbReference type="PRINTS" id="PR00819">
    <property type="entry name" value="CBXCFQXSUPER"/>
</dbReference>
<dbReference type="Gene3D" id="3.40.50.300">
    <property type="entry name" value="P-loop containing nucleotide triphosphate hydrolases"/>
    <property type="match status" value="1"/>
</dbReference>
<dbReference type="OrthoDB" id="2423195at2759"/>
<keyword evidence="1" id="KW-0547">Nucleotide-binding</keyword>
<dbReference type="EMBL" id="JADFTS010000003">
    <property type="protein sequence ID" value="KAF9612476.1"/>
    <property type="molecule type" value="Genomic_DNA"/>
</dbReference>
<gene>
    <name evidence="3" type="ORF">IFM89_000224</name>
</gene>
<organism evidence="3 4">
    <name type="scientific">Coptis chinensis</name>
    <dbReference type="NCBI Taxonomy" id="261450"/>
    <lineage>
        <taxon>Eukaryota</taxon>
        <taxon>Viridiplantae</taxon>
        <taxon>Streptophyta</taxon>
        <taxon>Embryophyta</taxon>
        <taxon>Tracheophyta</taxon>
        <taxon>Spermatophyta</taxon>
        <taxon>Magnoliopsida</taxon>
        <taxon>Ranunculales</taxon>
        <taxon>Ranunculaceae</taxon>
        <taxon>Coptidoideae</taxon>
        <taxon>Coptis</taxon>
    </lineage>
</organism>
<comment type="caution">
    <text evidence="3">The sequence shown here is derived from an EMBL/GenBank/DDBJ whole genome shotgun (WGS) entry which is preliminary data.</text>
</comment>
<dbReference type="GO" id="GO:0016887">
    <property type="term" value="F:ATP hydrolysis activity"/>
    <property type="evidence" value="ECO:0007669"/>
    <property type="project" value="TreeGrafter"/>
</dbReference>